<keyword evidence="8" id="KW-1185">Reference proteome</keyword>
<evidence type="ECO:0000259" key="6">
    <source>
        <dbReference type="Pfam" id="PF00496"/>
    </source>
</evidence>
<evidence type="ECO:0000256" key="4">
    <source>
        <dbReference type="ARBA" id="ARBA00022729"/>
    </source>
</evidence>
<feature type="transmembrane region" description="Helical" evidence="5">
    <location>
        <begin position="190"/>
        <end position="210"/>
    </location>
</feature>
<proteinExistence type="inferred from homology"/>
<dbReference type="InterPro" id="IPR039424">
    <property type="entry name" value="SBP_5"/>
</dbReference>
<comment type="caution">
    <text evidence="7">The sequence shown here is derived from an EMBL/GenBank/DDBJ whole genome shotgun (WGS) entry which is preliminary data.</text>
</comment>
<feature type="domain" description="Solute-binding protein family 5" evidence="6">
    <location>
        <begin position="435"/>
        <end position="597"/>
    </location>
</feature>
<keyword evidence="5" id="KW-0472">Membrane</keyword>
<dbReference type="AlphaFoldDB" id="G2DCY2"/>
<dbReference type="SUPFAM" id="SSF53850">
    <property type="entry name" value="Periplasmic binding protein-like II"/>
    <property type="match status" value="1"/>
</dbReference>
<dbReference type="PROSITE" id="PS51257">
    <property type="entry name" value="PROKAR_LIPOPROTEIN"/>
    <property type="match status" value="1"/>
</dbReference>
<dbReference type="Gene3D" id="3.10.105.10">
    <property type="entry name" value="Dipeptide-binding Protein, Domain 3"/>
    <property type="match status" value="1"/>
</dbReference>
<feature type="transmembrane region" description="Helical" evidence="5">
    <location>
        <begin position="287"/>
        <end position="307"/>
    </location>
</feature>
<keyword evidence="4" id="KW-0732">Signal</keyword>
<dbReference type="EMBL" id="AFOC01000034">
    <property type="protein sequence ID" value="EGV51512.1"/>
    <property type="molecule type" value="Genomic_DNA"/>
</dbReference>
<comment type="subcellular location">
    <subcellularLocation>
        <location evidence="1">Cell envelope</location>
    </subcellularLocation>
</comment>
<keyword evidence="5" id="KW-0812">Transmembrane</keyword>
<organism evidence="7 8">
    <name type="scientific">endosymbiont of Riftia pachyptila</name>
    <name type="common">vent Ph05</name>
    <dbReference type="NCBI Taxonomy" id="1048808"/>
    <lineage>
        <taxon>Bacteria</taxon>
        <taxon>Pseudomonadati</taxon>
        <taxon>Pseudomonadota</taxon>
        <taxon>Gammaproteobacteria</taxon>
        <taxon>sulfur-oxidizing symbionts</taxon>
    </lineage>
</organism>
<keyword evidence="3" id="KW-0813">Transport</keyword>
<feature type="transmembrane region" description="Helical" evidence="5">
    <location>
        <begin position="260"/>
        <end position="280"/>
    </location>
</feature>
<dbReference type="PANTHER" id="PTHR30290">
    <property type="entry name" value="PERIPLASMIC BINDING COMPONENT OF ABC TRANSPORTER"/>
    <property type="match status" value="1"/>
</dbReference>
<dbReference type="GO" id="GO:1904680">
    <property type="term" value="F:peptide transmembrane transporter activity"/>
    <property type="evidence" value="ECO:0007669"/>
    <property type="project" value="TreeGrafter"/>
</dbReference>
<feature type="transmembrane region" description="Helical" evidence="5">
    <location>
        <begin position="319"/>
        <end position="340"/>
    </location>
</feature>
<sequence length="728" mass="81461">MQRSAWQWGWIGIALSLLLSLSGCGENPWNSPYRSGDASGRFVSRFLSWCSAPFASALCSGSIWCVFFAQISEWPLSFSFFSRACPVFALSADCMRRVRCLSSAGLSVWLVCRSGSMGFWLSSVGLPFGLRSSPPRLFGCCWWVVSLWRELMAVGFWQLCALDGFAGRGRGELAAVGSVCPISLLCFSRFLWPVWVAMGWCIFCFTAVISRVCGSSCCLVRVMGPACPCLALRAFALSGVSPLDRSLCSVCLRGWCVQLVSWMAMPFFGPLSCSAFCFFAHSGLCGCYLKLGLCSVWLVLFVLGENYPHLRMVLAGNRWFLVCRCLSSWVLEGCVGWLLGGSWGSLPLVARSFCGLSKVRFVSWAGFLRVWSAWSFLFSGCFAWVVSFCSHGCVGFPAAVRWLWFSLPVSVLSCSYSLGLNMRDSVVGGDSERARLLRRAIAIAADYEEFISIFANGRGVPAQGPIPQGIYGHRPGVAGHNPYVYEVRDGKIRRRPIEQAKALMAQAGYPGGRDPQTGKPLVLNYDAVATGPDDKARMNWWRKQFAKLGIQLVVRSSDYNRFQEKMRKGTAQMFSWGWNADYPDPENFLFLLYGPNAKVKGEGENAANYENPEFDRLFNKMKNMDNGPERLAIIDLMVELLRREGPWLWGYHPKAFSLHHAWYHNVKPNLMANNTLKYKRLEPARRVESQRAWNPPVLWPVITGLLILLISLMPAVVVFRRRERSAAR</sequence>
<name>G2DCY2_9GAMM</name>
<gene>
    <name evidence="7" type="ORF">Rifp1Sym_bg00050</name>
</gene>
<dbReference type="GO" id="GO:0030313">
    <property type="term" value="C:cell envelope"/>
    <property type="evidence" value="ECO:0007669"/>
    <property type="project" value="UniProtKB-SubCell"/>
</dbReference>
<comment type="similarity">
    <text evidence="2">Belongs to the bacterial solute-binding protein 5 family.</text>
</comment>
<dbReference type="PANTHER" id="PTHR30290:SF10">
    <property type="entry name" value="PERIPLASMIC OLIGOPEPTIDE-BINDING PROTEIN-RELATED"/>
    <property type="match status" value="1"/>
</dbReference>
<accession>G2DCY2</accession>
<dbReference type="Pfam" id="PF00496">
    <property type="entry name" value="SBP_bac_5"/>
    <property type="match status" value="1"/>
</dbReference>
<feature type="transmembrane region" description="Helical" evidence="5">
    <location>
        <begin position="361"/>
        <end position="386"/>
    </location>
</feature>
<evidence type="ECO:0000313" key="7">
    <source>
        <dbReference type="EMBL" id="EGV51512.1"/>
    </source>
</evidence>
<protein>
    <submittedName>
        <fullName evidence="7">Oligopeptide ABC transporter periplasmic component</fullName>
    </submittedName>
</protein>
<evidence type="ECO:0000313" key="8">
    <source>
        <dbReference type="Proteomes" id="UP000004491"/>
    </source>
</evidence>
<dbReference type="GO" id="GO:0015833">
    <property type="term" value="P:peptide transport"/>
    <property type="evidence" value="ECO:0007669"/>
    <property type="project" value="TreeGrafter"/>
</dbReference>
<reference evidence="7" key="1">
    <citation type="journal article" date="2011" name="ISME J.">
        <title>The endosymbionts of the deep-sea tubeworms Riftia pachyptila and Tevnia jerichonana share an identical physiology as revealed by proteogenomic analyses.</title>
        <authorList>
            <person name="Gardebrecht A."/>
            <person name="Markert S."/>
            <person name="Felbeck H."/>
            <person name="Thuermer A."/>
            <person name="Albrecht D."/>
            <person name="Wollherr A."/>
            <person name="Kabisch J."/>
            <person name="Lehmann R."/>
            <person name="Daniel R."/>
            <person name="Liesegang H."/>
            <person name="Hecker M."/>
            <person name="Sievert S.M."/>
            <person name="Schweder T."/>
        </authorList>
    </citation>
    <scope>NUCLEOTIDE SEQUENCE [LARGE SCALE GENOMIC DNA]</scope>
</reference>
<feature type="transmembrane region" description="Helical" evidence="5">
    <location>
        <begin position="697"/>
        <end position="719"/>
    </location>
</feature>
<evidence type="ECO:0000256" key="5">
    <source>
        <dbReference type="SAM" id="Phobius"/>
    </source>
</evidence>
<evidence type="ECO:0000256" key="3">
    <source>
        <dbReference type="ARBA" id="ARBA00022448"/>
    </source>
</evidence>
<dbReference type="PATRIC" id="fig|1048808.3.peg.1456"/>
<evidence type="ECO:0000256" key="1">
    <source>
        <dbReference type="ARBA" id="ARBA00004196"/>
    </source>
</evidence>
<dbReference type="InterPro" id="IPR000914">
    <property type="entry name" value="SBP_5_dom"/>
</dbReference>
<evidence type="ECO:0000256" key="2">
    <source>
        <dbReference type="ARBA" id="ARBA00005695"/>
    </source>
</evidence>
<dbReference type="Proteomes" id="UP000004491">
    <property type="component" value="Unassembled WGS sequence"/>
</dbReference>
<keyword evidence="5" id="KW-1133">Transmembrane helix</keyword>